<dbReference type="PROSITE" id="PS00061">
    <property type="entry name" value="ADH_SHORT"/>
    <property type="match status" value="1"/>
</dbReference>
<evidence type="ECO:0000313" key="4">
    <source>
        <dbReference type="EMBL" id="MBB2505340.1"/>
    </source>
</evidence>
<comment type="similarity">
    <text evidence="1">Belongs to the short-chain dehydrogenases/reductases (SDR) family.</text>
</comment>
<sequence length="257" mass="26025">MTGIRRTAVITGAGAPRGIGRATAARFARDGWAVVVLDLDEPAAKEVADDLAATGATAFSHGVDVADEASVLAAYSAVRAEVEAGRLPGVGAVVNIAGITSPVPFLETTLDLWNKVLAVNATGTYLVTKAFLPDLIEAGWGRIVTMSSVSAQQGGGVFGRTPYSTAKAAILGFTKSLARELGDAGVTVNAVAPGAVETDIRAGSTTAELEAAITSSVPLGRQATVDDVAGVIAWLASDDAGYLQGTTIDINGGSYLH</sequence>
<evidence type="ECO:0000313" key="7">
    <source>
        <dbReference type="Proteomes" id="UP000550260"/>
    </source>
</evidence>
<name>A0A2N3WVT4_9PSEU</name>
<keyword evidence="6" id="KW-1185">Reference proteome</keyword>
<proteinExistence type="inferred from homology"/>
<accession>A0A8E1W8B7</accession>
<dbReference type="InterPro" id="IPR036291">
    <property type="entry name" value="NAD(P)-bd_dom_sf"/>
</dbReference>
<dbReference type="InterPro" id="IPR002347">
    <property type="entry name" value="SDR_fam"/>
</dbReference>
<dbReference type="FunFam" id="3.40.50.720:FF:000173">
    <property type="entry name" value="3-oxoacyl-[acyl-carrier protein] reductase"/>
    <property type="match status" value="1"/>
</dbReference>
<dbReference type="PANTHER" id="PTHR42760:SF135">
    <property type="entry name" value="BLL7886 PROTEIN"/>
    <property type="match status" value="1"/>
</dbReference>
<keyword evidence="2" id="KW-0560">Oxidoreductase</keyword>
<dbReference type="Pfam" id="PF13561">
    <property type="entry name" value="adh_short_C2"/>
    <property type="match status" value="1"/>
</dbReference>
<reference evidence="5 6" key="1">
    <citation type="submission" date="2017-12" db="EMBL/GenBank/DDBJ databases">
        <title>Sequencing the genomes of 1000 Actinobacteria strains.</title>
        <authorList>
            <person name="Klenk H.-P."/>
        </authorList>
    </citation>
    <scope>NUCLEOTIDE SEQUENCE [LARGE SCALE GENOMIC DNA]</scope>
    <source>
        <strain evidence="5 6">DSM 45165</strain>
    </source>
</reference>
<dbReference type="SUPFAM" id="SSF51735">
    <property type="entry name" value="NAD(P)-binding Rossmann-fold domains"/>
    <property type="match status" value="1"/>
</dbReference>
<comment type="caution">
    <text evidence="5">The sequence shown here is derived from an EMBL/GenBank/DDBJ whole genome shotgun (WGS) entry which is preliminary data.</text>
</comment>
<dbReference type="EMBL" id="PJMY01000003">
    <property type="protein sequence ID" value="PKV97964.1"/>
    <property type="molecule type" value="Genomic_DNA"/>
</dbReference>
<evidence type="ECO:0000259" key="3">
    <source>
        <dbReference type="SMART" id="SM00822"/>
    </source>
</evidence>
<dbReference type="OrthoDB" id="4350228at2"/>
<evidence type="ECO:0000256" key="2">
    <source>
        <dbReference type="ARBA" id="ARBA00023002"/>
    </source>
</evidence>
<feature type="domain" description="Ketoreductase" evidence="3">
    <location>
        <begin position="6"/>
        <end position="194"/>
    </location>
</feature>
<dbReference type="EMBL" id="JACJHR010000100">
    <property type="protein sequence ID" value="MBB2505340.1"/>
    <property type="molecule type" value="Genomic_DNA"/>
</dbReference>
<evidence type="ECO:0000256" key="1">
    <source>
        <dbReference type="ARBA" id="ARBA00006484"/>
    </source>
</evidence>
<dbReference type="RefSeq" id="WP_101440607.1">
    <property type="nucleotide sequence ID" value="NZ_JACJHR010000100.1"/>
</dbReference>
<dbReference type="PRINTS" id="PR00081">
    <property type="entry name" value="GDHRDH"/>
</dbReference>
<gene>
    <name evidence="5" type="ORF">ATK30_8967</name>
    <name evidence="4" type="ORF">H5411_40245</name>
</gene>
<evidence type="ECO:0000313" key="5">
    <source>
        <dbReference type="EMBL" id="PKV97964.1"/>
    </source>
</evidence>
<protein>
    <submittedName>
        <fullName evidence="5">NAD(P)-dependent dehydrogenase (Short-subunit alcohol dehydrogenase family)</fullName>
    </submittedName>
    <submittedName>
        <fullName evidence="4">SDR family oxidoreductase</fullName>
    </submittedName>
</protein>
<dbReference type="GO" id="GO:0030497">
    <property type="term" value="P:fatty acid elongation"/>
    <property type="evidence" value="ECO:0007669"/>
    <property type="project" value="TreeGrafter"/>
</dbReference>
<dbReference type="PRINTS" id="PR00080">
    <property type="entry name" value="SDRFAMILY"/>
</dbReference>
<dbReference type="SMART" id="SM00822">
    <property type="entry name" value="PKS_KR"/>
    <property type="match status" value="1"/>
</dbReference>
<dbReference type="Proteomes" id="UP000550260">
    <property type="component" value="Unassembled WGS sequence"/>
</dbReference>
<dbReference type="InterPro" id="IPR057326">
    <property type="entry name" value="KR_dom"/>
</dbReference>
<evidence type="ECO:0000313" key="6">
    <source>
        <dbReference type="Proteomes" id="UP000233750"/>
    </source>
</evidence>
<organism evidence="5 6">
    <name type="scientific">Amycolatopsis echigonensis</name>
    <dbReference type="NCBI Taxonomy" id="2576905"/>
    <lineage>
        <taxon>Bacteria</taxon>
        <taxon>Bacillati</taxon>
        <taxon>Actinomycetota</taxon>
        <taxon>Actinomycetes</taxon>
        <taxon>Pseudonocardiales</taxon>
        <taxon>Pseudonocardiaceae</taxon>
        <taxon>Amycolatopsis</taxon>
    </lineage>
</organism>
<dbReference type="GO" id="GO:0016616">
    <property type="term" value="F:oxidoreductase activity, acting on the CH-OH group of donors, NAD or NADP as acceptor"/>
    <property type="evidence" value="ECO:0007669"/>
    <property type="project" value="TreeGrafter"/>
</dbReference>
<reference evidence="4 7" key="2">
    <citation type="submission" date="2020-08" db="EMBL/GenBank/DDBJ databases">
        <title>Amycolatopsis echigonensis JCM 21831.</title>
        <authorList>
            <person name="Tedsree N."/>
            <person name="Kuncharoen N."/>
            <person name="Likhitwitayawuid K."/>
            <person name="Tanasupawat S."/>
        </authorList>
    </citation>
    <scope>NUCLEOTIDE SEQUENCE [LARGE SCALE GENOMIC DNA]</scope>
    <source>
        <strain evidence="4 7">JCM 21831</strain>
    </source>
</reference>
<dbReference type="InterPro" id="IPR020904">
    <property type="entry name" value="Sc_DH/Rdtase_CS"/>
</dbReference>
<dbReference type="Gene3D" id="3.40.50.720">
    <property type="entry name" value="NAD(P)-binding Rossmann-like Domain"/>
    <property type="match status" value="1"/>
</dbReference>
<dbReference type="AlphaFoldDB" id="A0A2N3WVT4"/>
<accession>A0A2N3WVT4</accession>
<dbReference type="Proteomes" id="UP000233750">
    <property type="component" value="Unassembled WGS sequence"/>
</dbReference>
<dbReference type="PANTHER" id="PTHR42760">
    <property type="entry name" value="SHORT-CHAIN DEHYDROGENASES/REDUCTASES FAMILY MEMBER"/>
    <property type="match status" value="1"/>
</dbReference>